<keyword evidence="3" id="KW-0813">Transport</keyword>
<feature type="transmembrane region" description="Helical" evidence="7">
    <location>
        <begin position="442"/>
        <end position="461"/>
    </location>
</feature>
<dbReference type="PROSITE" id="PS00217">
    <property type="entry name" value="SUGAR_TRANSPORT_2"/>
    <property type="match status" value="1"/>
</dbReference>
<evidence type="ECO:0000256" key="3">
    <source>
        <dbReference type="ARBA" id="ARBA00022448"/>
    </source>
</evidence>
<feature type="transmembrane region" description="Helical" evidence="7">
    <location>
        <begin position="378"/>
        <end position="402"/>
    </location>
</feature>
<name>A0A6P4IGT7_DROKI</name>
<evidence type="ECO:0000313" key="9">
    <source>
        <dbReference type="Proteomes" id="UP001652661"/>
    </source>
</evidence>
<feature type="transmembrane region" description="Helical" evidence="7">
    <location>
        <begin position="144"/>
        <end position="167"/>
    </location>
</feature>
<dbReference type="Proteomes" id="UP001652661">
    <property type="component" value="Chromosome 3L"/>
</dbReference>
<comment type="subcellular location">
    <subcellularLocation>
        <location evidence="1">Membrane</location>
        <topology evidence="1">Multi-pass membrane protein</topology>
    </subcellularLocation>
</comment>
<dbReference type="OrthoDB" id="10262656at2759"/>
<feature type="domain" description="Major facilitator superfamily (MFS) profile" evidence="8">
    <location>
        <begin position="1"/>
        <end position="466"/>
    </location>
</feature>
<proteinExistence type="inferred from homology"/>
<organism evidence="9 10">
    <name type="scientific">Drosophila kikkawai</name>
    <name type="common">Fruit fly</name>
    <dbReference type="NCBI Taxonomy" id="30033"/>
    <lineage>
        <taxon>Eukaryota</taxon>
        <taxon>Metazoa</taxon>
        <taxon>Ecdysozoa</taxon>
        <taxon>Arthropoda</taxon>
        <taxon>Hexapoda</taxon>
        <taxon>Insecta</taxon>
        <taxon>Pterygota</taxon>
        <taxon>Neoptera</taxon>
        <taxon>Endopterygota</taxon>
        <taxon>Diptera</taxon>
        <taxon>Brachycera</taxon>
        <taxon>Muscomorpha</taxon>
        <taxon>Ephydroidea</taxon>
        <taxon>Drosophilidae</taxon>
        <taxon>Drosophila</taxon>
        <taxon>Sophophora</taxon>
    </lineage>
</organism>
<dbReference type="InterPro" id="IPR036259">
    <property type="entry name" value="MFS_trans_sf"/>
</dbReference>
<dbReference type="PANTHER" id="PTHR23511">
    <property type="entry name" value="SYNAPTIC VESICLE GLYCOPROTEIN 2"/>
    <property type="match status" value="1"/>
</dbReference>
<dbReference type="Pfam" id="PF00083">
    <property type="entry name" value="Sugar_tr"/>
    <property type="match status" value="1"/>
</dbReference>
<dbReference type="InterPro" id="IPR005829">
    <property type="entry name" value="Sugar_transporter_CS"/>
</dbReference>
<reference evidence="10" key="1">
    <citation type="submission" date="2025-08" db="UniProtKB">
        <authorList>
            <consortium name="RefSeq"/>
        </authorList>
    </citation>
    <scope>IDENTIFICATION</scope>
    <source>
        <strain evidence="10">14028-0561.14</strain>
        <tissue evidence="10">Whole fly</tissue>
    </source>
</reference>
<feature type="transmembrane region" description="Helical" evidence="7">
    <location>
        <begin position="330"/>
        <end position="349"/>
    </location>
</feature>
<feature type="transmembrane region" description="Helical" evidence="7">
    <location>
        <begin position="414"/>
        <end position="436"/>
    </location>
</feature>
<evidence type="ECO:0000259" key="8">
    <source>
        <dbReference type="PROSITE" id="PS50850"/>
    </source>
</evidence>
<dbReference type="InterPro" id="IPR020846">
    <property type="entry name" value="MFS_dom"/>
</dbReference>
<evidence type="ECO:0000256" key="6">
    <source>
        <dbReference type="ARBA" id="ARBA00023136"/>
    </source>
</evidence>
<feature type="transmembrane region" description="Helical" evidence="7">
    <location>
        <begin position="266"/>
        <end position="288"/>
    </location>
</feature>
<dbReference type="SUPFAM" id="SSF103473">
    <property type="entry name" value="MFS general substrate transporter"/>
    <property type="match status" value="1"/>
</dbReference>
<evidence type="ECO:0000313" key="10">
    <source>
        <dbReference type="RefSeq" id="XP_017022854.1"/>
    </source>
</evidence>
<accession>A0A6P4IGT7</accession>
<protein>
    <submittedName>
        <fullName evidence="10">Transporter svop-1 isoform X1</fullName>
    </submittedName>
</protein>
<feature type="transmembrane region" description="Helical" evidence="7">
    <location>
        <begin position="179"/>
        <end position="198"/>
    </location>
</feature>
<dbReference type="Gene3D" id="1.20.1250.20">
    <property type="entry name" value="MFS general substrate transporter like domains"/>
    <property type="match status" value="1"/>
</dbReference>
<feature type="transmembrane region" description="Helical" evidence="7">
    <location>
        <begin position="86"/>
        <end position="104"/>
    </location>
</feature>
<dbReference type="GO" id="GO:0016020">
    <property type="term" value="C:membrane"/>
    <property type="evidence" value="ECO:0007669"/>
    <property type="project" value="UniProtKB-SubCell"/>
</dbReference>
<keyword evidence="9" id="KW-1185">Reference proteome</keyword>
<dbReference type="PROSITE" id="PS50850">
    <property type="entry name" value="MFS"/>
    <property type="match status" value="1"/>
</dbReference>
<feature type="transmembrane region" description="Helical" evidence="7">
    <location>
        <begin position="110"/>
        <end position="132"/>
    </location>
</feature>
<gene>
    <name evidence="10" type="primary">LOC108075083</name>
</gene>
<sequence>MTDIDEAFKLLGFGRMQRCVFLSCFLIQLWATNEQLGFAVVVAGATCDLDISDQRVSWLMCCNFGAQMILALIWGGIADRYGRRRLIISTCPGSLFASVLSALMPEFWSFMVMRVLTGALLGGTLGILMTYLGELTKVSLRPKVLNYSSFAFGLSMIQVPALASVILPLDMGSFQNWRALQLLNLLPGFCGFIIMLFLPESPKYYLSMGQDAKAMKVMERICRCNKGKDATLATLGIESVTQTRLQTTDTGHCAQIKSLLTNYRKYMTIMILIVLVLCGFGFALPVWMVRIRVSMQSTEEETTVCEHMQGTIAAKTAQCDLKFSDLLDAIIHGFVVLSVFIITSLLLFVLSRRVVMLTYIAIAIVGSLSLNFARNSYLILVCFFALIDAPLCCIRLLFTFIIDLIPTYLRGKATAILFMMGRVGILLTSLLVGYTLGLNCLVTFNTLLICLVVSSILVFMLPSDRRVRETYNS</sequence>
<evidence type="ECO:0000256" key="7">
    <source>
        <dbReference type="SAM" id="Phobius"/>
    </source>
</evidence>
<comment type="similarity">
    <text evidence="2">Belongs to the major facilitator superfamily.</text>
</comment>
<dbReference type="GO" id="GO:0022857">
    <property type="term" value="F:transmembrane transporter activity"/>
    <property type="evidence" value="ECO:0007669"/>
    <property type="project" value="InterPro"/>
</dbReference>
<feature type="transmembrane region" description="Helical" evidence="7">
    <location>
        <begin position="55"/>
        <end position="74"/>
    </location>
</feature>
<keyword evidence="5 7" id="KW-1133">Transmembrane helix</keyword>
<evidence type="ECO:0000256" key="1">
    <source>
        <dbReference type="ARBA" id="ARBA00004141"/>
    </source>
</evidence>
<dbReference type="PANTHER" id="PTHR23511:SF37">
    <property type="entry name" value="MAJOR FACILITATOR SUPERFAMILY (MFS) PROFILE DOMAIN-CONTAINING PROTEIN-RELATED"/>
    <property type="match status" value="1"/>
</dbReference>
<dbReference type="InterPro" id="IPR005828">
    <property type="entry name" value="MFS_sugar_transport-like"/>
</dbReference>
<dbReference type="GeneID" id="108075083"/>
<dbReference type="RefSeq" id="XP_017022854.1">
    <property type="nucleotide sequence ID" value="XM_017167365.3"/>
</dbReference>
<keyword evidence="4 7" id="KW-0812">Transmembrane</keyword>
<evidence type="ECO:0000256" key="5">
    <source>
        <dbReference type="ARBA" id="ARBA00022989"/>
    </source>
</evidence>
<keyword evidence="6 7" id="KW-0472">Membrane</keyword>
<evidence type="ECO:0000256" key="4">
    <source>
        <dbReference type="ARBA" id="ARBA00022692"/>
    </source>
</evidence>
<evidence type="ECO:0000256" key="2">
    <source>
        <dbReference type="ARBA" id="ARBA00008335"/>
    </source>
</evidence>
<dbReference type="AlphaFoldDB" id="A0A6P4IGT7"/>